<name>A0ABZ0D7J3_9BURK</name>
<evidence type="ECO:0000313" key="6">
    <source>
        <dbReference type="Proteomes" id="UP001303946"/>
    </source>
</evidence>
<keyword evidence="6" id="KW-1185">Reference proteome</keyword>
<feature type="chain" id="PRO_5044969758" description="Carboxylic ester hydrolase" evidence="3">
    <location>
        <begin position="26"/>
        <end position="549"/>
    </location>
</feature>
<keyword evidence="2 3" id="KW-0378">Hydrolase</keyword>
<feature type="signal peptide" evidence="3">
    <location>
        <begin position="1"/>
        <end position="25"/>
    </location>
</feature>
<comment type="similarity">
    <text evidence="1 3">Belongs to the type-B carboxylesterase/lipase family.</text>
</comment>
<dbReference type="InterPro" id="IPR029058">
    <property type="entry name" value="AB_hydrolase_fold"/>
</dbReference>
<dbReference type="PANTHER" id="PTHR11559">
    <property type="entry name" value="CARBOXYLESTERASE"/>
    <property type="match status" value="1"/>
</dbReference>
<dbReference type="RefSeq" id="WP_316704581.1">
    <property type="nucleotide sequence ID" value="NZ_CP136338.1"/>
</dbReference>
<geneLocation type="plasmid" evidence="5 6">
    <name>unnamed2</name>
</geneLocation>
<dbReference type="EC" id="3.1.1.-" evidence="3"/>
<evidence type="ECO:0000259" key="4">
    <source>
        <dbReference type="Pfam" id="PF00135"/>
    </source>
</evidence>
<sequence>MNSRSLTKAIRFPTILALAGLSVLAAYGGSDNDSSSNNQGAPAVATTVAGQVQAVDRLGMRSYFGIPFAAPPVGNLRWMPPAPPQSWAAPLAKTQSNAPCLQTGGATDPLRLPNGTEDCLYLDVHAPATGEGPFPVMVWIHGGAFSIGGTITYADPSPLVSKGVIVVNIAYRMGAMGFLGHPSLRAADGTVGNYGIMDQQAALRWVQDNIAAFGGDKSNVTIFGESAGGFSVMTHLASPLSKGLFAKAIVQSGGYGFDRQLTQAQLEAQSTSIVNSALAAAGVSCPTVDAACLRGLSAELVNNQLATAFTTANWSPVPSVDGKVLPKSIKATFVAGENNKVPLVNGSNQDEWSYFVASRELVAGPLTAAQYPSYLQTSLGLPPSLATVYPLTDYGTNTAQQPSLAATAAGTDVRFSCPALNLSKRVLSQATPIFMYEFRDRTAIPSIGRNTISFNQGAGHTYELQYLFNLRDLETAEHRDLQASMARYWTNFARTSNPNNGDPVATSWPAFTGPTKVLGLDVASAGGIRELATFETDHKCNTAWTSLTF</sequence>
<dbReference type="PROSITE" id="PS00122">
    <property type="entry name" value="CARBOXYLESTERASE_B_1"/>
    <property type="match status" value="1"/>
</dbReference>
<evidence type="ECO:0000256" key="3">
    <source>
        <dbReference type="RuleBase" id="RU361235"/>
    </source>
</evidence>
<dbReference type="InterPro" id="IPR002018">
    <property type="entry name" value="CarbesteraseB"/>
</dbReference>
<dbReference type="Pfam" id="PF00135">
    <property type="entry name" value="COesterase"/>
    <property type="match status" value="1"/>
</dbReference>
<dbReference type="InterPro" id="IPR019826">
    <property type="entry name" value="Carboxylesterase_B_AS"/>
</dbReference>
<dbReference type="SUPFAM" id="SSF53474">
    <property type="entry name" value="alpha/beta-Hydrolases"/>
    <property type="match status" value="1"/>
</dbReference>
<reference evidence="5 6" key="1">
    <citation type="submission" date="2023-10" db="EMBL/GenBank/DDBJ databases">
        <title>Bacteria for the degradation of biodegradable plastic PBAT(Polybutylene adipate terephthalate).</title>
        <authorList>
            <person name="Weon H.-Y."/>
            <person name="Yeon J."/>
        </authorList>
    </citation>
    <scope>NUCLEOTIDE SEQUENCE [LARGE SCALE GENOMIC DNA]</scope>
    <source>
        <strain evidence="5 6">SBD 7-3</strain>
        <plasmid evidence="5 6">unnamed2</plasmid>
    </source>
</reference>
<dbReference type="EMBL" id="CP136338">
    <property type="protein sequence ID" value="WOB11325.1"/>
    <property type="molecule type" value="Genomic_DNA"/>
</dbReference>
<keyword evidence="3" id="KW-0732">Signal</keyword>
<feature type="domain" description="Carboxylesterase type B" evidence="4">
    <location>
        <begin position="47"/>
        <end position="521"/>
    </location>
</feature>
<dbReference type="Proteomes" id="UP001303946">
    <property type="component" value="Plasmid unnamed2"/>
</dbReference>
<organism evidence="5 6">
    <name type="scientific">Piscinibacter gummiphilus</name>
    <dbReference type="NCBI Taxonomy" id="946333"/>
    <lineage>
        <taxon>Bacteria</taxon>
        <taxon>Pseudomonadati</taxon>
        <taxon>Pseudomonadota</taxon>
        <taxon>Betaproteobacteria</taxon>
        <taxon>Burkholderiales</taxon>
        <taxon>Sphaerotilaceae</taxon>
        <taxon>Piscinibacter</taxon>
    </lineage>
</organism>
<proteinExistence type="inferred from homology"/>
<dbReference type="InterPro" id="IPR050309">
    <property type="entry name" value="Type-B_Carboxylest/Lipase"/>
</dbReference>
<protein>
    <recommendedName>
        <fullName evidence="3">Carboxylic ester hydrolase</fullName>
        <ecNumber evidence="3">3.1.1.-</ecNumber>
    </recommendedName>
</protein>
<evidence type="ECO:0000313" key="5">
    <source>
        <dbReference type="EMBL" id="WOB11325.1"/>
    </source>
</evidence>
<accession>A0ABZ0D7J3</accession>
<evidence type="ECO:0000256" key="2">
    <source>
        <dbReference type="ARBA" id="ARBA00022801"/>
    </source>
</evidence>
<keyword evidence="5" id="KW-0614">Plasmid</keyword>
<evidence type="ECO:0000256" key="1">
    <source>
        <dbReference type="ARBA" id="ARBA00005964"/>
    </source>
</evidence>
<dbReference type="Gene3D" id="3.40.50.1820">
    <property type="entry name" value="alpha/beta hydrolase"/>
    <property type="match status" value="1"/>
</dbReference>
<gene>
    <name evidence="5" type="ORF">RXV79_27975</name>
</gene>